<reference evidence="1" key="1">
    <citation type="submission" date="2018-11" db="EMBL/GenBank/DDBJ databases">
        <title>Genomics analysis of Putative Virulence Factors on Adhesion and Cytotoxicity for Cronobacter spp.</title>
        <authorList>
            <person name="Cui J."/>
        </authorList>
    </citation>
    <scope>NUCLEOTIDE SEQUENCE</scope>
    <source>
        <strain evidence="1">SD69</strain>
    </source>
</reference>
<sequence>MNDALYDRVGQREHSPFHPEFMGGYPEQAWHDAYWTGVQQSEDTTPEAINAEIQETLANPDTSFGLRDALTSVLERDRADAVNDADFLNDIMMRQFTRTHSTITDMDSILARENYRLCTFHSCCQRVI</sequence>
<dbReference type="Proteomes" id="UP000778262">
    <property type="component" value="Unassembled WGS sequence"/>
</dbReference>
<organism evidence="1 2">
    <name type="scientific">Cronobacter dublinensis</name>
    <dbReference type="NCBI Taxonomy" id="413497"/>
    <lineage>
        <taxon>Bacteria</taxon>
        <taxon>Pseudomonadati</taxon>
        <taxon>Pseudomonadota</taxon>
        <taxon>Gammaproteobacteria</taxon>
        <taxon>Enterobacterales</taxon>
        <taxon>Enterobacteriaceae</taxon>
        <taxon>Cronobacter</taxon>
    </lineage>
</organism>
<protein>
    <submittedName>
        <fullName evidence="1">Uncharacterized protein</fullName>
    </submittedName>
</protein>
<dbReference type="EMBL" id="RPBY01000005">
    <property type="protein sequence ID" value="NCH88807.1"/>
    <property type="molecule type" value="Genomic_DNA"/>
</dbReference>
<gene>
    <name evidence="1" type="ORF">EHJ13_15385</name>
</gene>
<evidence type="ECO:0000313" key="1">
    <source>
        <dbReference type="EMBL" id="NCH88807.1"/>
    </source>
</evidence>
<comment type="caution">
    <text evidence="1">The sequence shown here is derived from an EMBL/GenBank/DDBJ whole genome shotgun (WGS) entry which is preliminary data.</text>
</comment>
<accession>A0A9Q4T8R6</accession>
<name>A0A9Q4T8R6_9ENTR</name>
<evidence type="ECO:0000313" key="2">
    <source>
        <dbReference type="Proteomes" id="UP000778262"/>
    </source>
</evidence>
<proteinExistence type="predicted"/>
<dbReference type="AlphaFoldDB" id="A0A9Q4T8R6"/>
<dbReference type="RefSeq" id="WP_161591154.1">
    <property type="nucleotide sequence ID" value="NZ_RPBY01000005.1"/>
</dbReference>